<keyword evidence="1" id="KW-0812">Transmembrane</keyword>
<dbReference type="InterPro" id="IPR025509">
    <property type="entry name" value="DUF4396"/>
</dbReference>
<evidence type="ECO:0000313" key="4">
    <source>
        <dbReference type="Proteomes" id="UP001500575"/>
    </source>
</evidence>
<gene>
    <name evidence="3" type="ORF">GCM10009843_14040</name>
</gene>
<dbReference type="RefSeq" id="WP_344302964.1">
    <property type="nucleotide sequence ID" value="NZ_BAAAQQ010000006.1"/>
</dbReference>
<evidence type="ECO:0000313" key="3">
    <source>
        <dbReference type="EMBL" id="GAA2120535.1"/>
    </source>
</evidence>
<keyword evidence="4" id="KW-1185">Reference proteome</keyword>
<reference evidence="3 4" key="1">
    <citation type="journal article" date="2019" name="Int. J. Syst. Evol. Microbiol.">
        <title>The Global Catalogue of Microorganisms (GCM) 10K type strain sequencing project: providing services to taxonomists for standard genome sequencing and annotation.</title>
        <authorList>
            <consortium name="The Broad Institute Genomics Platform"/>
            <consortium name="The Broad Institute Genome Sequencing Center for Infectious Disease"/>
            <person name="Wu L."/>
            <person name="Ma J."/>
        </authorList>
    </citation>
    <scope>NUCLEOTIDE SEQUENCE [LARGE SCALE GENOMIC DNA]</scope>
    <source>
        <strain evidence="3 4">JCM 16021</strain>
    </source>
</reference>
<dbReference type="EMBL" id="BAAAQQ010000006">
    <property type="protein sequence ID" value="GAA2120535.1"/>
    <property type="molecule type" value="Genomic_DNA"/>
</dbReference>
<protein>
    <recommendedName>
        <fullName evidence="2">DUF4396 domain-containing protein</fullName>
    </recommendedName>
</protein>
<keyword evidence="1" id="KW-0472">Membrane</keyword>
<accession>A0ABN2Y1V0</accession>
<sequence>MLAADTLSIVTMEIVDNAVMAAWPGAMDAGLGDTRFWIALVVALAAAFVVAFPVNRWLIGRGRGHALMHDHHH</sequence>
<dbReference type="Pfam" id="PF14342">
    <property type="entry name" value="DUF4396"/>
    <property type="match status" value="1"/>
</dbReference>
<organism evidence="3 4">
    <name type="scientific">Nocardioides bigeumensis</name>
    <dbReference type="NCBI Taxonomy" id="433657"/>
    <lineage>
        <taxon>Bacteria</taxon>
        <taxon>Bacillati</taxon>
        <taxon>Actinomycetota</taxon>
        <taxon>Actinomycetes</taxon>
        <taxon>Propionibacteriales</taxon>
        <taxon>Nocardioidaceae</taxon>
        <taxon>Nocardioides</taxon>
    </lineage>
</organism>
<keyword evidence="1" id="KW-1133">Transmembrane helix</keyword>
<evidence type="ECO:0000259" key="2">
    <source>
        <dbReference type="Pfam" id="PF14342"/>
    </source>
</evidence>
<feature type="transmembrane region" description="Helical" evidence="1">
    <location>
        <begin position="36"/>
        <end position="59"/>
    </location>
</feature>
<name>A0ABN2Y1V0_9ACTN</name>
<dbReference type="Proteomes" id="UP001500575">
    <property type="component" value="Unassembled WGS sequence"/>
</dbReference>
<comment type="caution">
    <text evidence="3">The sequence shown here is derived from an EMBL/GenBank/DDBJ whole genome shotgun (WGS) entry which is preliminary data.</text>
</comment>
<feature type="domain" description="DUF4396" evidence="2">
    <location>
        <begin position="2"/>
        <end position="63"/>
    </location>
</feature>
<proteinExistence type="predicted"/>
<evidence type="ECO:0000256" key="1">
    <source>
        <dbReference type="SAM" id="Phobius"/>
    </source>
</evidence>